<dbReference type="PANTHER" id="PTHR45453:SF1">
    <property type="entry name" value="PHOSPHATE REGULON SENSOR PROTEIN PHOR"/>
    <property type="match status" value="1"/>
</dbReference>
<reference evidence="8 9" key="1">
    <citation type="journal article" date="2008" name="Proc. Natl. Acad. Sci. U.S.A.">
        <title>Niche adaptation and genome expansion in the chlorophyll d-producing cyanobacterium Acaryochloris marina.</title>
        <authorList>
            <person name="Swingley W.D."/>
            <person name="Chen M."/>
            <person name="Cheung P.C."/>
            <person name="Conrad A.L."/>
            <person name="Dejesa L.C."/>
            <person name="Hao J."/>
            <person name="Honchak B.M."/>
            <person name="Karbach L.E."/>
            <person name="Kurdoglu A."/>
            <person name="Lahiri S."/>
            <person name="Mastrian S.D."/>
            <person name="Miyashita H."/>
            <person name="Page L."/>
            <person name="Ramakrishna P."/>
            <person name="Satoh S."/>
            <person name="Sattley W.M."/>
            <person name="Shimada Y."/>
            <person name="Taylor H.L."/>
            <person name="Tomo T."/>
            <person name="Tsuchiya T."/>
            <person name="Wang Z.T."/>
            <person name="Raymond J."/>
            <person name="Mimuro M."/>
            <person name="Blankenship R.E."/>
            <person name="Touchman J.W."/>
        </authorList>
    </citation>
    <scope>NUCLEOTIDE SEQUENCE [LARGE SCALE GENOMIC DNA]</scope>
    <source>
        <strain evidence="9">MBIC 11017</strain>
    </source>
</reference>
<dbReference type="OrthoDB" id="9773956at2"/>
<dbReference type="GO" id="GO:0005886">
    <property type="term" value="C:plasma membrane"/>
    <property type="evidence" value="ECO:0007669"/>
    <property type="project" value="TreeGrafter"/>
</dbReference>
<dbReference type="Gene3D" id="3.30.565.10">
    <property type="entry name" value="Histidine kinase-like ATPase, C-terminal domain"/>
    <property type="match status" value="1"/>
</dbReference>
<dbReference type="PRINTS" id="PR00344">
    <property type="entry name" value="BCTRLSENSOR"/>
</dbReference>
<evidence type="ECO:0000313" key="8">
    <source>
        <dbReference type="EMBL" id="ABW30223.1"/>
    </source>
</evidence>
<name>B0C9S5_ACAM1</name>
<dbReference type="PANTHER" id="PTHR45453">
    <property type="entry name" value="PHOSPHATE REGULON SENSOR PROTEIN PHOR"/>
    <property type="match status" value="1"/>
</dbReference>
<organism evidence="8 9">
    <name type="scientific">Acaryochloris marina (strain MBIC 11017)</name>
    <dbReference type="NCBI Taxonomy" id="329726"/>
    <lineage>
        <taxon>Bacteria</taxon>
        <taxon>Bacillati</taxon>
        <taxon>Cyanobacteriota</taxon>
        <taxon>Cyanophyceae</taxon>
        <taxon>Acaryochloridales</taxon>
        <taxon>Acaryochloridaceae</taxon>
        <taxon>Acaryochloris</taxon>
    </lineage>
</organism>
<dbReference type="SMART" id="SM00388">
    <property type="entry name" value="HisKA"/>
    <property type="match status" value="1"/>
</dbReference>
<dbReference type="InterPro" id="IPR004358">
    <property type="entry name" value="Sig_transdc_His_kin-like_C"/>
</dbReference>
<dbReference type="InterPro" id="IPR050351">
    <property type="entry name" value="BphY/WalK/GraS-like"/>
</dbReference>
<evidence type="ECO:0000256" key="5">
    <source>
        <dbReference type="ARBA" id="ARBA00022777"/>
    </source>
</evidence>
<dbReference type="SMART" id="SM00387">
    <property type="entry name" value="HATPase_c"/>
    <property type="match status" value="1"/>
</dbReference>
<dbReference type="GO" id="GO:0004721">
    <property type="term" value="F:phosphoprotein phosphatase activity"/>
    <property type="evidence" value="ECO:0007669"/>
    <property type="project" value="TreeGrafter"/>
</dbReference>
<dbReference type="EMBL" id="CP000828">
    <property type="protein sequence ID" value="ABW30223.1"/>
    <property type="molecule type" value="Genomic_DNA"/>
</dbReference>
<evidence type="ECO:0000259" key="7">
    <source>
        <dbReference type="PROSITE" id="PS50109"/>
    </source>
</evidence>
<evidence type="ECO:0000313" key="9">
    <source>
        <dbReference type="Proteomes" id="UP000000268"/>
    </source>
</evidence>
<evidence type="ECO:0000256" key="2">
    <source>
        <dbReference type="ARBA" id="ARBA00012438"/>
    </source>
</evidence>
<dbReference type="EC" id="2.7.13.3" evidence="2"/>
<proteinExistence type="predicted"/>
<dbReference type="SUPFAM" id="SSF55874">
    <property type="entry name" value="ATPase domain of HSP90 chaperone/DNA topoisomerase II/histidine kinase"/>
    <property type="match status" value="1"/>
</dbReference>
<comment type="catalytic activity">
    <reaction evidence="1">
        <text>ATP + protein L-histidine = ADP + protein N-phospho-L-histidine.</text>
        <dbReference type="EC" id="2.7.13.3"/>
    </reaction>
</comment>
<evidence type="ECO:0000256" key="6">
    <source>
        <dbReference type="ARBA" id="ARBA00023012"/>
    </source>
</evidence>
<dbReference type="CDD" id="cd00082">
    <property type="entry name" value="HisKA"/>
    <property type="match status" value="1"/>
</dbReference>
<feature type="domain" description="Histidine kinase" evidence="7">
    <location>
        <begin position="192"/>
        <end position="455"/>
    </location>
</feature>
<dbReference type="Gene3D" id="1.10.287.130">
    <property type="match status" value="1"/>
</dbReference>
<dbReference type="InterPro" id="IPR036890">
    <property type="entry name" value="HATPase_C_sf"/>
</dbReference>
<dbReference type="Proteomes" id="UP000000268">
    <property type="component" value="Chromosome"/>
</dbReference>
<evidence type="ECO:0000256" key="1">
    <source>
        <dbReference type="ARBA" id="ARBA00000085"/>
    </source>
</evidence>
<dbReference type="InterPro" id="IPR003594">
    <property type="entry name" value="HATPase_dom"/>
</dbReference>
<gene>
    <name evidence="8" type="ordered locus">AM1_5261</name>
</gene>
<dbReference type="InterPro" id="IPR005467">
    <property type="entry name" value="His_kinase_dom"/>
</dbReference>
<dbReference type="RefSeq" id="WP_012165480.1">
    <property type="nucleotide sequence ID" value="NC_009925.1"/>
</dbReference>
<dbReference type="eggNOG" id="COG5002">
    <property type="taxonomic scope" value="Bacteria"/>
</dbReference>
<keyword evidence="5 8" id="KW-0418">Kinase</keyword>
<dbReference type="HOGENOM" id="CLU_000445_89_2_3"/>
<sequence length="463" mass="52437">MQLVWFLAGLGLGLGLLAWSARHFNHQLERIIRTLPSDPYRPTLSPLSRLSRVTLQLQDQLQLNEQELLGWQDILRRAPVGYLQVNGADNLYWINERACDLLKLQSRSWDAWPNRLLLEVVRSIELDQLISQVRSGQQEHQIEWIMHLSERAQEWPLRAYGIPLPEGHVGVFIEDRTETKNLAEDRDRWTSDVAHELKTPLTSIRLMVETLEPRISWQHRSHIDRLLQEVTRLSDLVKDLLELSRITFNQAQTLKLQPVNVPSLIHKAWLNLEPLAQQRNLSLFYQGVEDCTLNVDKNRLYRVFLNLIDNAIKYSPVDQPIIVQVEVVQSAEEGERGQRLCIDIIDTGSGFSAESLPHIFKRFYRSDPSRVRGTVPMGNPEAVSLQPLGTSDVIQATSVALSEQEQPSAVAPLGGSGLGLAIAQQIILAHGGTIRARNHPQTGGAWLQIMLPCPRCSMAPEVS</sequence>
<keyword evidence="3" id="KW-0597">Phosphoprotein</keyword>
<keyword evidence="9" id="KW-1185">Reference proteome</keyword>
<dbReference type="AlphaFoldDB" id="B0C9S5"/>
<evidence type="ECO:0000256" key="3">
    <source>
        <dbReference type="ARBA" id="ARBA00022553"/>
    </source>
</evidence>
<dbReference type="GO" id="GO:0016036">
    <property type="term" value="P:cellular response to phosphate starvation"/>
    <property type="evidence" value="ECO:0007669"/>
    <property type="project" value="TreeGrafter"/>
</dbReference>
<evidence type="ECO:0000256" key="4">
    <source>
        <dbReference type="ARBA" id="ARBA00022679"/>
    </source>
</evidence>
<dbReference type="KEGG" id="amr:AM1_5261"/>
<dbReference type="CDD" id="cd00075">
    <property type="entry name" value="HATPase"/>
    <property type="match status" value="1"/>
</dbReference>
<keyword evidence="4" id="KW-0808">Transferase</keyword>
<dbReference type="GO" id="GO:0000155">
    <property type="term" value="F:phosphorelay sensor kinase activity"/>
    <property type="evidence" value="ECO:0007669"/>
    <property type="project" value="InterPro"/>
</dbReference>
<protein>
    <recommendedName>
        <fullName evidence="2">histidine kinase</fullName>
        <ecNumber evidence="2">2.7.13.3</ecNumber>
    </recommendedName>
</protein>
<dbReference type="InterPro" id="IPR003661">
    <property type="entry name" value="HisK_dim/P_dom"/>
</dbReference>
<dbReference type="SUPFAM" id="SSF47384">
    <property type="entry name" value="Homodimeric domain of signal transducing histidine kinase"/>
    <property type="match status" value="1"/>
</dbReference>
<dbReference type="STRING" id="329726.AM1_5261"/>
<dbReference type="Pfam" id="PF02518">
    <property type="entry name" value="HATPase_c"/>
    <property type="match status" value="1"/>
</dbReference>
<keyword evidence="6" id="KW-0902">Two-component regulatory system</keyword>
<accession>B0C9S5</accession>
<dbReference type="PROSITE" id="PS50109">
    <property type="entry name" value="HIS_KIN"/>
    <property type="match status" value="1"/>
</dbReference>
<dbReference type="Pfam" id="PF00512">
    <property type="entry name" value="HisKA"/>
    <property type="match status" value="1"/>
</dbReference>
<dbReference type="InterPro" id="IPR036097">
    <property type="entry name" value="HisK_dim/P_sf"/>
</dbReference>